<proteinExistence type="predicted"/>
<comment type="caution">
    <text evidence="2">The sequence shown here is derived from an EMBL/GenBank/DDBJ whole genome shotgun (WGS) entry which is preliminary data.</text>
</comment>
<evidence type="ECO:0000256" key="1">
    <source>
        <dbReference type="SAM" id="MobiDB-lite"/>
    </source>
</evidence>
<name>A0A6G1F5B9_9ORYZ</name>
<gene>
    <name evidence="2" type="ORF">E2562_007822</name>
</gene>
<dbReference type="AlphaFoldDB" id="A0A6G1F5B9"/>
<organism evidence="2 3">
    <name type="scientific">Oryza meyeriana var. granulata</name>
    <dbReference type="NCBI Taxonomy" id="110450"/>
    <lineage>
        <taxon>Eukaryota</taxon>
        <taxon>Viridiplantae</taxon>
        <taxon>Streptophyta</taxon>
        <taxon>Embryophyta</taxon>
        <taxon>Tracheophyta</taxon>
        <taxon>Spermatophyta</taxon>
        <taxon>Magnoliopsida</taxon>
        <taxon>Liliopsida</taxon>
        <taxon>Poales</taxon>
        <taxon>Poaceae</taxon>
        <taxon>BOP clade</taxon>
        <taxon>Oryzoideae</taxon>
        <taxon>Oryzeae</taxon>
        <taxon>Oryzinae</taxon>
        <taxon>Oryza</taxon>
        <taxon>Oryza meyeriana</taxon>
    </lineage>
</organism>
<keyword evidence="3" id="KW-1185">Reference proteome</keyword>
<evidence type="ECO:0000313" key="3">
    <source>
        <dbReference type="Proteomes" id="UP000479710"/>
    </source>
</evidence>
<evidence type="ECO:0000313" key="2">
    <source>
        <dbReference type="EMBL" id="KAF0932012.1"/>
    </source>
</evidence>
<dbReference type="EMBL" id="SPHZ02000001">
    <property type="protein sequence ID" value="KAF0932012.1"/>
    <property type="molecule type" value="Genomic_DNA"/>
</dbReference>
<accession>A0A6G1F5B9</accession>
<protein>
    <submittedName>
        <fullName evidence="2">Uncharacterized protein</fullName>
    </submittedName>
</protein>
<reference evidence="2 3" key="1">
    <citation type="submission" date="2019-11" db="EMBL/GenBank/DDBJ databases">
        <title>Whole genome sequence of Oryza granulata.</title>
        <authorList>
            <person name="Li W."/>
        </authorList>
    </citation>
    <scope>NUCLEOTIDE SEQUENCE [LARGE SCALE GENOMIC DNA]</scope>
    <source>
        <strain evidence="3">cv. Menghai</strain>
        <tissue evidence="2">Leaf</tissue>
    </source>
</reference>
<dbReference type="Proteomes" id="UP000479710">
    <property type="component" value="Unassembled WGS sequence"/>
</dbReference>
<feature type="region of interest" description="Disordered" evidence="1">
    <location>
        <begin position="1"/>
        <end position="22"/>
    </location>
</feature>
<sequence length="70" mass="7479">MPYRLDGLAHAQSDETARQSGMMAPQGIGEGLQSGAVLLARSVRRHTGQRLVQDAYGACMGELGVARAYF</sequence>